<dbReference type="GO" id="GO:0032259">
    <property type="term" value="P:methylation"/>
    <property type="evidence" value="ECO:0007669"/>
    <property type="project" value="UniProtKB-KW"/>
</dbReference>
<dbReference type="HAMAP" id="MF_00772">
    <property type="entry name" value="OGT"/>
    <property type="match status" value="1"/>
</dbReference>
<evidence type="ECO:0000256" key="10">
    <source>
        <dbReference type="HAMAP-Rule" id="MF_00772"/>
    </source>
</evidence>
<evidence type="ECO:0000256" key="2">
    <source>
        <dbReference type="ARBA" id="ARBA00008711"/>
    </source>
</evidence>
<dbReference type="GO" id="GO:0006307">
    <property type="term" value="P:DNA alkylation repair"/>
    <property type="evidence" value="ECO:0007669"/>
    <property type="project" value="UniProtKB-UniRule"/>
</dbReference>
<reference evidence="12 13" key="1">
    <citation type="submission" date="2019-03" db="EMBL/GenBank/DDBJ databases">
        <title>Complete Genome Sequence of Allofrancisella frigidaquae Strain SYSU 10HL1970 Isolated from Water-Cooling Systems in China.</title>
        <authorList>
            <person name="Ohrman C."/>
            <person name="Uneklint I."/>
            <person name="Sjodin A."/>
        </authorList>
    </citation>
    <scope>NUCLEOTIDE SEQUENCE [LARGE SCALE GENOMIC DNA]</scope>
    <source>
        <strain evidence="12 13">SYSU 10HL1970</strain>
    </source>
</reference>
<dbReference type="EC" id="2.1.1.63" evidence="10"/>
<dbReference type="FunFam" id="1.10.10.10:FF:000214">
    <property type="entry name" value="Methylated-DNA--protein-cysteine methyltransferase"/>
    <property type="match status" value="1"/>
</dbReference>
<dbReference type="KEGG" id="afri:E3E15_01175"/>
<dbReference type="PROSITE" id="PS50076">
    <property type="entry name" value="DNAJ_2"/>
    <property type="match status" value="1"/>
</dbReference>
<sequence>MANYYSLLGVSKDCSDSDFKKTYRRLAKKYHPDVNKEIGAEKNLKKFERLYLMLNKTHAIFPALIDTQAKYYVQKISTPIGFMLAIADNNYLYWLSFMNDLKQDSLGDIPKYYRETILFQTNTILNNLNKELGEYFKGQLKSFNIPLKLVGTDFQKQAWQELLKIPYGKTISYLEQAQNIGKAKAYRAVANANGKNPISIIVPCHRVINANGKLGGYTGGIEKKIFLLNCENNTP</sequence>
<dbReference type="PANTHER" id="PTHR10815:SF5">
    <property type="entry name" value="METHYLATED-DNA--PROTEIN-CYSTEINE METHYLTRANSFERASE"/>
    <property type="match status" value="1"/>
</dbReference>
<keyword evidence="3 10" id="KW-0963">Cytoplasm</keyword>
<dbReference type="SUPFAM" id="SSF53155">
    <property type="entry name" value="Methylated DNA-protein cysteine methyltransferase domain"/>
    <property type="match status" value="1"/>
</dbReference>
<gene>
    <name evidence="12" type="ORF">E3E15_01175</name>
</gene>
<dbReference type="Proteomes" id="UP000503320">
    <property type="component" value="Chromosome"/>
</dbReference>
<keyword evidence="7" id="KW-0143">Chaperone</keyword>
<evidence type="ECO:0000259" key="11">
    <source>
        <dbReference type="PROSITE" id="PS50076"/>
    </source>
</evidence>
<evidence type="ECO:0000313" key="13">
    <source>
        <dbReference type="Proteomes" id="UP000503320"/>
    </source>
</evidence>
<feature type="domain" description="J" evidence="11">
    <location>
        <begin position="3"/>
        <end position="69"/>
    </location>
</feature>
<dbReference type="SMART" id="SM00271">
    <property type="entry name" value="DnaJ"/>
    <property type="match status" value="1"/>
</dbReference>
<dbReference type="CDD" id="cd06257">
    <property type="entry name" value="DnaJ"/>
    <property type="match status" value="1"/>
</dbReference>
<proteinExistence type="inferred from homology"/>
<dbReference type="GO" id="GO:0005737">
    <property type="term" value="C:cytoplasm"/>
    <property type="evidence" value="ECO:0007669"/>
    <property type="project" value="UniProtKB-SubCell"/>
</dbReference>
<dbReference type="InterPro" id="IPR036217">
    <property type="entry name" value="MethylDNA_cys_MeTrfase_DNAb"/>
</dbReference>
<evidence type="ECO:0000313" key="12">
    <source>
        <dbReference type="EMBL" id="QIV94040.1"/>
    </source>
</evidence>
<dbReference type="AlphaFoldDB" id="A0A6M3HSJ5"/>
<evidence type="ECO:0000256" key="4">
    <source>
        <dbReference type="ARBA" id="ARBA00022603"/>
    </source>
</evidence>
<dbReference type="InterPro" id="IPR036631">
    <property type="entry name" value="MGMT_N_sf"/>
</dbReference>
<organism evidence="12 13">
    <name type="scientific">Allofrancisella frigidaquae</name>
    <dbReference type="NCBI Taxonomy" id="1085644"/>
    <lineage>
        <taxon>Bacteria</taxon>
        <taxon>Pseudomonadati</taxon>
        <taxon>Pseudomonadota</taxon>
        <taxon>Gammaproteobacteria</taxon>
        <taxon>Thiotrichales</taxon>
        <taxon>Francisellaceae</taxon>
        <taxon>Allofrancisella</taxon>
    </lineage>
</organism>
<name>A0A6M3HSJ5_9GAMM</name>
<dbReference type="SUPFAM" id="SSF46767">
    <property type="entry name" value="Methylated DNA-protein cysteine methyltransferase, C-terminal domain"/>
    <property type="match status" value="1"/>
</dbReference>
<comment type="subcellular location">
    <subcellularLocation>
        <location evidence="10">Cytoplasm</location>
    </subcellularLocation>
</comment>
<dbReference type="SUPFAM" id="SSF46565">
    <property type="entry name" value="Chaperone J-domain"/>
    <property type="match status" value="1"/>
</dbReference>
<dbReference type="EMBL" id="CP038017">
    <property type="protein sequence ID" value="QIV94040.1"/>
    <property type="molecule type" value="Genomic_DNA"/>
</dbReference>
<dbReference type="PRINTS" id="PR00625">
    <property type="entry name" value="JDOMAIN"/>
</dbReference>
<dbReference type="Gene3D" id="1.10.10.10">
    <property type="entry name" value="Winged helix-like DNA-binding domain superfamily/Winged helix DNA-binding domain"/>
    <property type="match status" value="1"/>
</dbReference>
<keyword evidence="6 10" id="KW-0227">DNA damage</keyword>
<dbReference type="PROSITE" id="PS00374">
    <property type="entry name" value="MGMT"/>
    <property type="match status" value="1"/>
</dbReference>
<dbReference type="Pfam" id="PF00226">
    <property type="entry name" value="DnaJ"/>
    <property type="match status" value="1"/>
</dbReference>
<dbReference type="GO" id="GO:0003908">
    <property type="term" value="F:methylated-DNA-[protein]-cysteine S-methyltransferase activity"/>
    <property type="evidence" value="ECO:0007669"/>
    <property type="project" value="UniProtKB-UniRule"/>
</dbReference>
<protein>
    <recommendedName>
        <fullName evidence="10">Methylated-DNA--protein-cysteine methyltransferase</fullName>
        <ecNumber evidence="10">2.1.1.63</ecNumber>
    </recommendedName>
    <alternativeName>
        <fullName evidence="10">6-O-methylguanine-DNA methyltransferase</fullName>
        <shortName evidence="10">MGMT</shortName>
    </alternativeName>
    <alternativeName>
        <fullName evidence="10">O-6-methylguanine-DNA-alkyltransferase</fullName>
    </alternativeName>
</protein>
<evidence type="ECO:0000256" key="6">
    <source>
        <dbReference type="ARBA" id="ARBA00022763"/>
    </source>
</evidence>
<keyword evidence="4 10" id="KW-0489">Methyltransferase</keyword>
<evidence type="ECO:0000256" key="7">
    <source>
        <dbReference type="ARBA" id="ARBA00023186"/>
    </source>
</evidence>
<comment type="function">
    <text evidence="10">Involved in the cellular defense against the biological effects of O6-methylguanine (O6-MeG) and O4-methylthymine (O4-MeT) in DNA. Repairs the methylated nucleobase in DNA by stoichiometrically transferring the methyl group to a cysteine residue in the enzyme. This is a suicide reaction: the enzyme is irreversibly inactivated.</text>
</comment>
<comment type="catalytic activity">
    <reaction evidence="1 10">
        <text>a 4-O-methyl-thymidine in DNA + L-cysteinyl-[protein] = a thymidine in DNA + S-methyl-L-cysteinyl-[protein]</text>
        <dbReference type="Rhea" id="RHEA:53428"/>
        <dbReference type="Rhea" id="RHEA-COMP:10131"/>
        <dbReference type="Rhea" id="RHEA-COMP:10132"/>
        <dbReference type="Rhea" id="RHEA-COMP:13555"/>
        <dbReference type="Rhea" id="RHEA-COMP:13556"/>
        <dbReference type="ChEBI" id="CHEBI:29950"/>
        <dbReference type="ChEBI" id="CHEBI:82612"/>
        <dbReference type="ChEBI" id="CHEBI:137386"/>
        <dbReference type="ChEBI" id="CHEBI:137387"/>
        <dbReference type="EC" id="2.1.1.63"/>
    </reaction>
</comment>
<dbReference type="InterPro" id="IPR036869">
    <property type="entry name" value="J_dom_sf"/>
</dbReference>
<evidence type="ECO:0000256" key="1">
    <source>
        <dbReference type="ARBA" id="ARBA00001286"/>
    </source>
</evidence>
<evidence type="ECO:0000256" key="5">
    <source>
        <dbReference type="ARBA" id="ARBA00022679"/>
    </source>
</evidence>
<keyword evidence="8 10" id="KW-0234">DNA repair</keyword>
<dbReference type="InterPro" id="IPR036388">
    <property type="entry name" value="WH-like_DNA-bd_sf"/>
</dbReference>
<dbReference type="CDD" id="cd06445">
    <property type="entry name" value="ATase"/>
    <property type="match status" value="1"/>
</dbReference>
<dbReference type="Pfam" id="PF01035">
    <property type="entry name" value="DNA_binding_1"/>
    <property type="match status" value="1"/>
</dbReference>
<evidence type="ECO:0000256" key="3">
    <source>
        <dbReference type="ARBA" id="ARBA00022490"/>
    </source>
</evidence>
<evidence type="ECO:0000256" key="8">
    <source>
        <dbReference type="ARBA" id="ARBA00023204"/>
    </source>
</evidence>
<dbReference type="NCBIfam" id="TIGR00589">
    <property type="entry name" value="ogt"/>
    <property type="match status" value="1"/>
</dbReference>
<dbReference type="Gene3D" id="1.10.287.110">
    <property type="entry name" value="DnaJ domain"/>
    <property type="match status" value="1"/>
</dbReference>
<dbReference type="Gene3D" id="3.30.160.70">
    <property type="entry name" value="Methylated DNA-protein cysteine methyltransferase domain"/>
    <property type="match status" value="1"/>
</dbReference>
<dbReference type="InterPro" id="IPR014048">
    <property type="entry name" value="MethylDNA_cys_MeTrfase_DNA-bd"/>
</dbReference>
<keyword evidence="5 10" id="KW-0808">Transferase</keyword>
<comment type="catalytic activity">
    <reaction evidence="9 10">
        <text>a 6-O-methyl-2'-deoxyguanosine in DNA + L-cysteinyl-[protein] = S-methyl-L-cysteinyl-[protein] + a 2'-deoxyguanosine in DNA</text>
        <dbReference type="Rhea" id="RHEA:24000"/>
        <dbReference type="Rhea" id="RHEA-COMP:10131"/>
        <dbReference type="Rhea" id="RHEA-COMP:10132"/>
        <dbReference type="Rhea" id="RHEA-COMP:11367"/>
        <dbReference type="Rhea" id="RHEA-COMP:11368"/>
        <dbReference type="ChEBI" id="CHEBI:29950"/>
        <dbReference type="ChEBI" id="CHEBI:82612"/>
        <dbReference type="ChEBI" id="CHEBI:85445"/>
        <dbReference type="ChEBI" id="CHEBI:85448"/>
        <dbReference type="EC" id="2.1.1.63"/>
    </reaction>
</comment>
<dbReference type="InterPro" id="IPR001623">
    <property type="entry name" value="DnaJ_domain"/>
</dbReference>
<dbReference type="InterPro" id="IPR001497">
    <property type="entry name" value="MethylDNA_cys_MeTrfase_AS"/>
</dbReference>
<accession>A0A6M3HSJ5</accession>
<comment type="miscellaneous">
    <text evidence="10">This enzyme catalyzes only one turnover and therefore is not strictly catalytic. According to one definition, an enzyme is a biocatalyst that acts repeatedly and over many reaction cycles.</text>
</comment>
<keyword evidence="13" id="KW-1185">Reference proteome</keyword>
<feature type="active site" description="Nucleophile; methyl group acceptor" evidence="10">
    <location>
        <position position="204"/>
    </location>
</feature>
<comment type="similarity">
    <text evidence="2 10">Belongs to the MGMT family.</text>
</comment>
<dbReference type="InterPro" id="IPR023546">
    <property type="entry name" value="MGMT"/>
</dbReference>
<evidence type="ECO:0000256" key="9">
    <source>
        <dbReference type="ARBA" id="ARBA00049348"/>
    </source>
</evidence>
<dbReference type="PANTHER" id="PTHR10815">
    <property type="entry name" value="METHYLATED-DNA--PROTEIN-CYSTEINE METHYLTRANSFERASE"/>
    <property type="match status" value="1"/>
</dbReference>